<dbReference type="SUPFAM" id="SSF53623">
    <property type="entry name" value="MurD-like peptide ligases, catalytic domain"/>
    <property type="match status" value="1"/>
</dbReference>
<dbReference type="RefSeq" id="WP_215873172.1">
    <property type="nucleotide sequence ID" value="NZ_JAAXYO010000184.1"/>
</dbReference>
<keyword evidence="23" id="KW-1185">Reference proteome</keyword>
<comment type="caution">
    <text evidence="22">The sequence shown here is derived from an EMBL/GenBank/DDBJ whole genome shotgun (WGS) entry which is preliminary data.</text>
</comment>
<evidence type="ECO:0000259" key="21">
    <source>
        <dbReference type="Pfam" id="PF02875"/>
    </source>
</evidence>
<evidence type="ECO:0000256" key="16">
    <source>
        <dbReference type="ARBA" id="ARBA00032510"/>
    </source>
</evidence>
<keyword evidence="13" id="KW-0289">Folate biosynthesis</keyword>
<dbReference type="Gene3D" id="3.90.190.20">
    <property type="entry name" value="Mur ligase, C-terminal domain"/>
    <property type="match status" value="1"/>
</dbReference>
<evidence type="ECO:0000256" key="20">
    <source>
        <dbReference type="ARBA" id="ARBA00049161"/>
    </source>
</evidence>
<reference evidence="22" key="1">
    <citation type="journal article" date="2021" name="ISME J.">
        <title>Genomic evolution of the class Acidithiobacillia: deep-branching Proteobacteria living in extreme acidic conditions.</title>
        <authorList>
            <person name="Moya-Beltran A."/>
            <person name="Beard S."/>
            <person name="Rojas-Villalobos C."/>
            <person name="Issotta F."/>
            <person name="Gallardo Y."/>
            <person name="Ulloa R."/>
            <person name="Giaveno A."/>
            <person name="Degli Esposti M."/>
            <person name="Johnson D.B."/>
            <person name="Quatrini R."/>
        </authorList>
    </citation>
    <scope>NUCLEOTIDE SEQUENCE</scope>
    <source>
        <strain evidence="22">VAN18-1</strain>
    </source>
</reference>
<dbReference type="EC" id="6.3.2.12" evidence="5"/>
<dbReference type="InterPro" id="IPR004101">
    <property type="entry name" value="Mur_ligase_C"/>
</dbReference>
<keyword evidence="12" id="KW-0460">Magnesium</keyword>
<dbReference type="GO" id="GO:0004326">
    <property type="term" value="F:tetrahydrofolylpolyglutamate synthase activity"/>
    <property type="evidence" value="ECO:0007669"/>
    <property type="project" value="UniProtKB-EC"/>
</dbReference>
<evidence type="ECO:0000256" key="4">
    <source>
        <dbReference type="ARBA" id="ARBA00008276"/>
    </source>
</evidence>
<evidence type="ECO:0000256" key="1">
    <source>
        <dbReference type="ARBA" id="ARBA00002714"/>
    </source>
</evidence>
<proteinExistence type="inferred from homology"/>
<evidence type="ECO:0000256" key="9">
    <source>
        <dbReference type="ARBA" id="ARBA00022723"/>
    </source>
</evidence>
<evidence type="ECO:0000256" key="18">
    <source>
        <dbReference type="ARBA" id="ARBA00047808"/>
    </source>
</evidence>
<comment type="pathway">
    <text evidence="2">Cofactor biosynthesis; tetrahydrofolate biosynthesis; 7,8-dihydrofolate from 2-amino-4-hydroxy-6-hydroxymethyl-7,8-dihydropteridine diphosphate and 4-aminobenzoate: step 2/2.</text>
</comment>
<evidence type="ECO:0000256" key="2">
    <source>
        <dbReference type="ARBA" id="ARBA00004799"/>
    </source>
</evidence>
<dbReference type="GO" id="GO:0046656">
    <property type="term" value="P:folic acid biosynthetic process"/>
    <property type="evidence" value="ECO:0007669"/>
    <property type="project" value="UniProtKB-KW"/>
</dbReference>
<comment type="catalytic activity">
    <reaction evidence="20">
        <text>7,8-dihydropteroate + L-glutamate + ATP = 7,8-dihydrofolate + ADP + phosphate + H(+)</text>
        <dbReference type="Rhea" id="RHEA:23584"/>
        <dbReference type="ChEBI" id="CHEBI:15378"/>
        <dbReference type="ChEBI" id="CHEBI:17839"/>
        <dbReference type="ChEBI" id="CHEBI:29985"/>
        <dbReference type="ChEBI" id="CHEBI:30616"/>
        <dbReference type="ChEBI" id="CHEBI:43474"/>
        <dbReference type="ChEBI" id="CHEBI:57451"/>
        <dbReference type="ChEBI" id="CHEBI:456216"/>
        <dbReference type="EC" id="6.3.2.12"/>
    </reaction>
</comment>
<dbReference type="PANTHER" id="PTHR11136">
    <property type="entry name" value="FOLYLPOLYGLUTAMATE SYNTHASE-RELATED"/>
    <property type="match status" value="1"/>
</dbReference>
<organism evidence="22 23">
    <name type="scientific">Igneacidithiobacillus copahuensis</name>
    <dbReference type="NCBI Taxonomy" id="2724909"/>
    <lineage>
        <taxon>Bacteria</taxon>
        <taxon>Pseudomonadati</taxon>
        <taxon>Pseudomonadota</taxon>
        <taxon>Acidithiobacillia</taxon>
        <taxon>Acidithiobacillales</taxon>
        <taxon>Acidithiobacillaceae</taxon>
        <taxon>Igneacidithiobacillus</taxon>
    </lineage>
</organism>
<dbReference type="InterPro" id="IPR001645">
    <property type="entry name" value="Folylpolyglutamate_synth"/>
</dbReference>
<dbReference type="Proteomes" id="UP001197378">
    <property type="component" value="Unassembled WGS sequence"/>
</dbReference>
<dbReference type="Gene3D" id="3.40.1190.10">
    <property type="entry name" value="Mur-like, catalytic domain"/>
    <property type="match status" value="1"/>
</dbReference>
<evidence type="ECO:0000256" key="15">
    <source>
        <dbReference type="ARBA" id="ARBA00030592"/>
    </source>
</evidence>
<keyword evidence="9" id="KW-0479">Metal-binding</keyword>
<evidence type="ECO:0000313" key="22">
    <source>
        <dbReference type="EMBL" id="MBU2789208.1"/>
    </source>
</evidence>
<dbReference type="EMBL" id="JAAXYO010000184">
    <property type="protein sequence ID" value="MBU2789208.1"/>
    <property type="molecule type" value="Genomic_DNA"/>
</dbReference>
<dbReference type="InterPro" id="IPR036615">
    <property type="entry name" value="Mur_ligase_C_dom_sf"/>
</dbReference>
<dbReference type="EC" id="6.3.2.17" evidence="6"/>
<comment type="pathway">
    <text evidence="3">Cofactor biosynthesis; tetrahydrofolylpolyglutamate biosynthesis.</text>
</comment>
<evidence type="ECO:0000256" key="10">
    <source>
        <dbReference type="ARBA" id="ARBA00022741"/>
    </source>
</evidence>
<feature type="domain" description="Mur ligase C-terminal" evidence="21">
    <location>
        <begin position="289"/>
        <end position="412"/>
    </location>
</feature>
<name>A0AAE2YSE6_9PROT</name>
<evidence type="ECO:0000256" key="11">
    <source>
        <dbReference type="ARBA" id="ARBA00022840"/>
    </source>
</evidence>
<dbReference type="GO" id="GO:0046872">
    <property type="term" value="F:metal ion binding"/>
    <property type="evidence" value="ECO:0007669"/>
    <property type="project" value="UniProtKB-KW"/>
</dbReference>
<comment type="catalytic activity">
    <reaction evidence="17">
        <text>(6S)-5,6,7,8-tetrahydrofolyl-(gamma-L-Glu)(n) + L-glutamate + ATP = (6S)-5,6,7,8-tetrahydrofolyl-(gamma-L-Glu)(n+1) + ADP + phosphate + H(+)</text>
        <dbReference type="Rhea" id="RHEA:10580"/>
        <dbReference type="Rhea" id="RHEA-COMP:14738"/>
        <dbReference type="Rhea" id="RHEA-COMP:14740"/>
        <dbReference type="ChEBI" id="CHEBI:15378"/>
        <dbReference type="ChEBI" id="CHEBI:29985"/>
        <dbReference type="ChEBI" id="CHEBI:30616"/>
        <dbReference type="ChEBI" id="CHEBI:43474"/>
        <dbReference type="ChEBI" id="CHEBI:141005"/>
        <dbReference type="ChEBI" id="CHEBI:456216"/>
        <dbReference type="EC" id="6.3.2.17"/>
    </reaction>
</comment>
<dbReference type="GO" id="GO:0005737">
    <property type="term" value="C:cytoplasm"/>
    <property type="evidence" value="ECO:0007669"/>
    <property type="project" value="TreeGrafter"/>
</dbReference>
<evidence type="ECO:0000256" key="12">
    <source>
        <dbReference type="ARBA" id="ARBA00022842"/>
    </source>
</evidence>
<accession>A0AAE2YSE6</accession>
<comment type="catalytic activity">
    <reaction evidence="18">
        <text>10-formyltetrahydrofolyl-(gamma-L-Glu)(n) + L-glutamate + ATP = 10-formyltetrahydrofolyl-(gamma-L-Glu)(n+1) + ADP + phosphate + H(+)</text>
        <dbReference type="Rhea" id="RHEA:51904"/>
        <dbReference type="Rhea" id="RHEA-COMP:13088"/>
        <dbReference type="Rhea" id="RHEA-COMP:14300"/>
        <dbReference type="ChEBI" id="CHEBI:15378"/>
        <dbReference type="ChEBI" id="CHEBI:29985"/>
        <dbReference type="ChEBI" id="CHEBI:30616"/>
        <dbReference type="ChEBI" id="CHEBI:43474"/>
        <dbReference type="ChEBI" id="CHEBI:134413"/>
        <dbReference type="ChEBI" id="CHEBI:456216"/>
        <dbReference type="EC" id="6.3.2.17"/>
    </reaction>
</comment>
<evidence type="ECO:0000256" key="3">
    <source>
        <dbReference type="ARBA" id="ARBA00005150"/>
    </source>
</evidence>
<evidence type="ECO:0000256" key="7">
    <source>
        <dbReference type="ARBA" id="ARBA00019357"/>
    </source>
</evidence>
<keyword evidence="8" id="KW-0436">Ligase</keyword>
<comment type="catalytic activity">
    <reaction evidence="19">
        <text>(6R)-5,10-methylenetetrahydrofolyl-(gamma-L-Glu)(n) + L-glutamate + ATP = (6R)-5,10-methylenetetrahydrofolyl-(gamma-L-Glu)(n+1) + ADP + phosphate + H(+)</text>
        <dbReference type="Rhea" id="RHEA:51912"/>
        <dbReference type="Rhea" id="RHEA-COMP:13257"/>
        <dbReference type="Rhea" id="RHEA-COMP:13258"/>
        <dbReference type="ChEBI" id="CHEBI:15378"/>
        <dbReference type="ChEBI" id="CHEBI:29985"/>
        <dbReference type="ChEBI" id="CHEBI:30616"/>
        <dbReference type="ChEBI" id="CHEBI:43474"/>
        <dbReference type="ChEBI" id="CHEBI:136572"/>
        <dbReference type="ChEBI" id="CHEBI:456216"/>
        <dbReference type="EC" id="6.3.2.17"/>
    </reaction>
</comment>
<gene>
    <name evidence="22" type="ORF">HFQ13_13530</name>
</gene>
<evidence type="ECO:0000256" key="19">
    <source>
        <dbReference type="ARBA" id="ARBA00049035"/>
    </source>
</evidence>
<evidence type="ECO:0000256" key="13">
    <source>
        <dbReference type="ARBA" id="ARBA00022909"/>
    </source>
</evidence>
<protein>
    <recommendedName>
        <fullName evidence="7">Dihydrofolate synthase/folylpolyglutamate synthase</fullName>
        <ecNumber evidence="5">6.3.2.12</ecNumber>
        <ecNumber evidence="6">6.3.2.17</ecNumber>
    </recommendedName>
    <alternativeName>
        <fullName evidence="16">Folylpoly-gamma-glutamate synthetase-dihydrofolate synthetase</fullName>
    </alternativeName>
    <alternativeName>
        <fullName evidence="14">Folylpolyglutamate synthetase</fullName>
    </alternativeName>
    <alternativeName>
        <fullName evidence="15">Tetrahydrofolylpolyglutamate synthase</fullName>
    </alternativeName>
</protein>
<dbReference type="AlphaFoldDB" id="A0AAE2YSE6"/>
<sequence length="427" mass="46235">MSGMADAEDAESLLQRLAGSPQRIELGLERMHAAMQRLGIPANLPFPVITVAGTNGKGSVLAYLEALYQQSGYRCAAYSSPHIWRFAERLRVAGAPLPDRLWREKFAALASLAGEIPLTYFELSTLAALLLCLDEAPDLAILEVGLGGRLDAVNAVDADIAIISSIDLDHQALLGPDRESIGREKAGILRSGRPVLYGDRESPCASVLTAAEQRAAPLWLLGRDFDLDASGCWQAGATSVPVPPPMLDSAAQRANLALALAAVYQLRARLPQAWPPQERWRFTPRLLGRSQWLRPWGEDRPRLLVDVAHNPQAVRALAATLAGQSGRIFACWGMMADKDLAASVAPLRAKVDAWALLAMPDNPRAASPAQLRAELPGAEIRCELSLIDLPEHLRRWAAELGSDDILLCFGSFHVLSALPSEWFGHAP</sequence>
<dbReference type="PANTHER" id="PTHR11136:SF0">
    <property type="entry name" value="DIHYDROFOLATE SYNTHETASE-RELATED"/>
    <property type="match status" value="1"/>
</dbReference>
<evidence type="ECO:0000256" key="5">
    <source>
        <dbReference type="ARBA" id="ARBA00013023"/>
    </source>
</evidence>
<comment type="similarity">
    <text evidence="4">Belongs to the folylpolyglutamate synthase family.</text>
</comment>
<dbReference type="NCBIfam" id="TIGR01499">
    <property type="entry name" value="folC"/>
    <property type="match status" value="1"/>
</dbReference>
<dbReference type="InterPro" id="IPR036565">
    <property type="entry name" value="Mur-like_cat_sf"/>
</dbReference>
<dbReference type="GO" id="GO:0008841">
    <property type="term" value="F:dihydrofolate synthase activity"/>
    <property type="evidence" value="ECO:0007669"/>
    <property type="project" value="UniProtKB-EC"/>
</dbReference>
<evidence type="ECO:0000256" key="17">
    <source>
        <dbReference type="ARBA" id="ARBA00047493"/>
    </source>
</evidence>
<dbReference type="Pfam" id="PF02875">
    <property type="entry name" value="Mur_ligase_C"/>
    <property type="match status" value="1"/>
</dbReference>
<keyword evidence="11" id="KW-0067">ATP-binding</keyword>
<dbReference type="GO" id="GO:0005524">
    <property type="term" value="F:ATP binding"/>
    <property type="evidence" value="ECO:0007669"/>
    <property type="project" value="UniProtKB-KW"/>
</dbReference>
<evidence type="ECO:0000256" key="8">
    <source>
        <dbReference type="ARBA" id="ARBA00022598"/>
    </source>
</evidence>
<evidence type="ECO:0000256" key="6">
    <source>
        <dbReference type="ARBA" id="ARBA00013025"/>
    </source>
</evidence>
<dbReference type="SUPFAM" id="SSF53244">
    <property type="entry name" value="MurD-like peptide ligases, peptide-binding domain"/>
    <property type="match status" value="1"/>
</dbReference>
<evidence type="ECO:0000313" key="23">
    <source>
        <dbReference type="Proteomes" id="UP001197378"/>
    </source>
</evidence>
<comment type="function">
    <text evidence="1">Functions in two distinct reactions of the de novo folate biosynthetic pathway. Catalyzes the addition of a glutamate residue to dihydropteroate (7,8-dihydropteroate or H2Pte) to form dihydrofolate (7,8-dihydrofolate monoglutamate or H2Pte-Glu). Also catalyzes successive additions of L-glutamate to tetrahydrofolate or 10-formyltetrahydrofolate or 5,10-methylenetetrahydrofolate, leading to folylpolyglutamate derivatives.</text>
</comment>
<evidence type="ECO:0000256" key="14">
    <source>
        <dbReference type="ARBA" id="ARBA00030048"/>
    </source>
</evidence>
<keyword evidence="10" id="KW-0547">Nucleotide-binding</keyword>